<protein>
    <submittedName>
        <fullName evidence="2">Uncharacterized protein</fullName>
    </submittedName>
</protein>
<reference evidence="2 3" key="1">
    <citation type="journal article" date="2019" name="Sci. Rep.">
        <title>Orb-weaving spider Araneus ventricosus genome elucidates the spidroin gene catalogue.</title>
        <authorList>
            <person name="Kono N."/>
            <person name="Nakamura H."/>
            <person name="Ohtoshi R."/>
            <person name="Moran D.A.P."/>
            <person name="Shinohara A."/>
            <person name="Yoshida Y."/>
            <person name="Fujiwara M."/>
            <person name="Mori M."/>
            <person name="Tomita M."/>
            <person name="Arakawa K."/>
        </authorList>
    </citation>
    <scope>NUCLEOTIDE SEQUENCE [LARGE SCALE GENOMIC DNA]</scope>
</reference>
<comment type="caution">
    <text evidence="2">The sequence shown here is derived from an EMBL/GenBank/DDBJ whole genome shotgun (WGS) entry which is preliminary data.</text>
</comment>
<gene>
    <name evidence="2" type="ORF">AVEN_117968_1</name>
</gene>
<dbReference type="OrthoDB" id="6435471at2759"/>
<sequence length="102" mass="12327">MLSLTVVIFFICSSFIKCNYYPSNPQVPFGYRPQFQTNDPVWSQFWDIYDYSGPLEQEPVDSGVPHPEDLFFQTRLPQVEDDAYNRYREYFYRRYGTNFVDY</sequence>
<name>A0A4Y2H821_ARAVE</name>
<keyword evidence="3" id="KW-1185">Reference proteome</keyword>
<proteinExistence type="predicted"/>
<keyword evidence="1" id="KW-0732">Signal</keyword>
<accession>A0A4Y2H821</accession>
<feature type="signal peptide" evidence="1">
    <location>
        <begin position="1"/>
        <end position="18"/>
    </location>
</feature>
<evidence type="ECO:0000313" key="2">
    <source>
        <dbReference type="EMBL" id="GBM60454.1"/>
    </source>
</evidence>
<organism evidence="2 3">
    <name type="scientific">Araneus ventricosus</name>
    <name type="common">Orbweaver spider</name>
    <name type="synonym">Epeira ventricosa</name>
    <dbReference type="NCBI Taxonomy" id="182803"/>
    <lineage>
        <taxon>Eukaryota</taxon>
        <taxon>Metazoa</taxon>
        <taxon>Ecdysozoa</taxon>
        <taxon>Arthropoda</taxon>
        <taxon>Chelicerata</taxon>
        <taxon>Arachnida</taxon>
        <taxon>Araneae</taxon>
        <taxon>Araneomorphae</taxon>
        <taxon>Entelegynae</taxon>
        <taxon>Araneoidea</taxon>
        <taxon>Araneidae</taxon>
        <taxon>Araneus</taxon>
    </lineage>
</organism>
<evidence type="ECO:0000256" key="1">
    <source>
        <dbReference type="SAM" id="SignalP"/>
    </source>
</evidence>
<feature type="chain" id="PRO_5021361354" evidence="1">
    <location>
        <begin position="19"/>
        <end position="102"/>
    </location>
</feature>
<dbReference type="Proteomes" id="UP000499080">
    <property type="component" value="Unassembled WGS sequence"/>
</dbReference>
<dbReference type="EMBL" id="BGPR01001724">
    <property type="protein sequence ID" value="GBM60454.1"/>
    <property type="molecule type" value="Genomic_DNA"/>
</dbReference>
<evidence type="ECO:0000313" key="3">
    <source>
        <dbReference type="Proteomes" id="UP000499080"/>
    </source>
</evidence>
<dbReference type="AlphaFoldDB" id="A0A4Y2H821"/>